<evidence type="ECO:0000256" key="3">
    <source>
        <dbReference type="ARBA" id="ARBA00022679"/>
    </source>
</evidence>
<dbReference type="SUPFAM" id="SSF53448">
    <property type="entry name" value="Nucleotide-diphospho-sugar transferases"/>
    <property type="match status" value="1"/>
</dbReference>
<dbReference type="EMBL" id="RDOM01000013">
    <property type="protein sequence ID" value="MBF4271853.1"/>
    <property type="molecule type" value="Genomic_DNA"/>
</dbReference>
<dbReference type="PANTHER" id="PTHR43179">
    <property type="entry name" value="RHAMNOSYLTRANSFERASE WBBL"/>
    <property type="match status" value="1"/>
</dbReference>
<dbReference type="Gene3D" id="3.90.550.10">
    <property type="entry name" value="Spore Coat Polysaccharide Biosynthesis Protein SpsA, Chain A"/>
    <property type="match status" value="1"/>
</dbReference>
<proteinExistence type="inferred from homology"/>
<name>A0AAW4AG40_VIBAN</name>
<dbReference type="PANTHER" id="PTHR43179:SF12">
    <property type="entry name" value="GALACTOFURANOSYLTRANSFERASE GLFT2"/>
    <property type="match status" value="1"/>
</dbReference>
<keyword evidence="3" id="KW-0808">Transferase</keyword>
<dbReference type="RefSeq" id="WP_013855771.1">
    <property type="nucleotide sequence ID" value="NZ_CP020534.1"/>
</dbReference>
<organism evidence="5 6">
    <name type="scientific">Vibrio anguillarum</name>
    <name type="common">Listonella anguillarum</name>
    <dbReference type="NCBI Taxonomy" id="55601"/>
    <lineage>
        <taxon>Bacteria</taxon>
        <taxon>Pseudomonadati</taxon>
        <taxon>Pseudomonadota</taxon>
        <taxon>Gammaproteobacteria</taxon>
        <taxon>Vibrionales</taxon>
        <taxon>Vibrionaceae</taxon>
        <taxon>Vibrio</taxon>
    </lineage>
</organism>
<dbReference type="InterPro" id="IPR029044">
    <property type="entry name" value="Nucleotide-diphossugar_trans"/>
</dbReference>
<gene>
    <name evidence="5" type="ORF">EAY07_07295</name>
</gene>
<dbReference type="Proteomes" id="UP000722957">
    <property type="component" value="Unassembled WGS sequence"/>
</dbReference>
<protein>
    <submittedName>
        <fullName evidence="5">Glycosyltransferase family 2 protein</fullName>
    </submittedName>
</protein>
<comment type="caution">
    <text evidence="5">The sequence shown here is derived from an EMBL/GenBank/DDBJ whole genome shotgun (WGS) entry which is preliminary data.</text>
</comment>
<dbReference type="GO" id="GO:0016757">
    <property type="term" value="F:glycosyltransferase activity"/>
    <property type="evidence" value="ECO:0007669"/>
    <property type="project" value="UniProtKB-KW"/>
</dbReference>
<sequence length="250" mass="29133">MNLFISVVNHAHDEMIVTNPTLALLAKQYKVVVKSNTVASEALSNYCLEHEIMLIHGDTKKGFGANNNEVFLYTMREFKPAERDYFLVLNPDVEIDTSSLSQLIEQAEEYQADISAINLFTDRSLSMYDNSIRRYPKLLSPFKSLLGIKRNDVYDKSQIKQPMKIEWAAGSFLLFKVSCFKKLGGFDEKYFMYFEDADICTRAKKSDFNIYYFPDIKAIHYASHQNRKFLSKHFFWYLKSSVRFQSSSKF</sequence>
<feature type="domain" description="Galactosyltransferase C-terminal" evidence="4">
    <location>
        <begin position="162"/>
        <end position="216"/>
    </location>
</feature>
<keyword evidence="2" id="KW-0328">Glycosyltransferase</keyword>
<dbReference type="Pfam" id="PF02709">
    <property type="entry name" value="Glyco_transf_7C"/>
    <property type="match status" value="1"/>
</dbReference>
<accession>A0AAW4AG40</accession>
<comment type="similarity">
    <text evidence="1">Belongs to the glycosyltransferase 2 family.</text>
</comment>
<reference evidence="5 6" key="1">
    <citation type="journal article" date="2021" name="PeerJ">
        <title>Analysis of 44 Vibrio anguillarum genomes reveals high genetic diversity.</title>
        <authorList>
            <person name="Hansen M.J."/>
            <person name="Dalsgaard I."/>
        </authorList>
    </citation>
    <scope>NUCLEOTIDE SEQUENCE [LARGE SCALE GENOMIC DNA]</scope>
    <source>
        <strain evidence="5 6">17-16730-2A</strain>
    </source>
</reference>
<dbReference type="InterPro" id="IPR027791">
    <property type="entry name" value="Galactosyl_T_C"/>
</dbReference>
<dbReference type="AlphaFoldDB" id="A0AAW4AG40"/>
<evidence type="ECO:0000256" key="1">
    <source>
        <dbReference type="ARBA" id="ARBA00006739"/>
    </source>
</evidence>
<evidence type="ECO:0000259" key="4">
    <source>
        <dbReference type="Pfam" id="PF02709"/>
    </source>
</evidence>
<dbReference type="KEGG" id="vau:VANGNB10_cI2504"/>
<evidence type="ECO:0000313" key="6">
    <source>
        <dbReference type="Proteomes" id="UP000722957"/>
    </source>
</evidence>
<evidence type="ECO:0000256" key="2">
    <source>
        <dbReference type="ARBA" id="ARBA00022676"/>
    </source>
</evidence>
<evidence type="ECO:0000313" key="5">
    <source>
        <dbReference type="EMBL" id="MBF4271853.1"/>
    </source>
</evidence>